<keyword evidence="5" id="KW-0808">Transferase</keyword>
<evidence type="ECO:0000256" key="1">
    <source>
        <dbReference type="ARBA" id="ARBA00004922"/>
    </source>
</evidence>
<evidence type="ECO:0000256" key="4">
    <source>
        <dbReference type="ARBA" id="ARBA00022676"/>
    </source>
</evidence>
<evidence type="ECO:0000313" key="10">
    <source>
        <dbReference type="EMBL" id="VWC47852.1"/>
    </source>
</evidence>
<dbReference type="Pfam" id="PF13181">
    <property type="entry name" value="TPR_8"/>
    <property type="match status" value="1"/>
</dbReference>
<dbReference type="RefSeq" id="WP_175035485.1">
    <property type="nucleotide sequence ID" value="NZ_CABVPW010000060.1"/>
</dbReference>
<keyword evidence="6" id="KW-0677">Repeat</keyword>
<dbReference type="PANTHER" id="PTHR44835">
    <property type="entry name" value="UDP-N-ACETYLGLUCOSAMINE--PEPTIDE N-ACETYLGLUCOSAMINYLTRANSFERASE SPINDLY-RELATED"/>
    <property type="match status" value="1"/>
</dbReference>
<organism evidence="10 11">
    <name type="scientific">Burkholderia lata (strain ATCC 17760 / DSM 23089 / LMG 22485 / NCIMB 9086 / R18194 / 383)</name>
    <dbReference type="NCBI Taxonomy" id="482957"/>
    <lineage>
        <taxon>Bacteria</taxon>
        <taxon>Pseudomonadati</taxon>
        <taxon>Pseudomonadota</taxon>
        <taxon>Betaproteobacteria</taxon>
        <taxon>Burkholderiales</taxon>
        <taxon>Burkholderiaceae</taxon>
        <taxon>Burkholderia</taxon>
        <taxon>Burkholderia cepacia complex</taxon>
    </lineage>
</organism>
<proteinExistence type="inferred from homology"/>
<comment type="pathway">
    <text evidence="1">Protein modification; protein glycosylation.</text>
</comment>
<keyword evidence="7 8" id="KW-0802">TPR repeat</keyword>
<evidence type="ECO:0000256" key="7">
    <source>
        <dbReference type="ARBA" id="ARBA00022803"/>
    </source>
</evidence>
<dbReference type="Gene3D" id="3.40.50.2000">
    <property type="entry name" value="Glycogen Phosphorylase B"/>
    <property type="match status" value="1"/>
</dbReference>
<dbReference type="PANTHER" id="PTHR44835:SF1">
    <property type="entry name" value="PROTEIN O-GLCNAC TRANSFERASE"/>
    <property type="match status" value="1"/>
</dbReference>
<dbReference type="Pfam" id="PF13432">
    <property type="entry name" value="TPR_16"/>
    <property type="match status" value="2"/>
</dbReference>
<dbReference type="Pfam" id="PF13844">
    <property type="entry name" value="Glyco_transf_41"/>
    <property type="match status" value="2"/>
</dbReference>
<dbReference type="EMBL" id="CABVPW010000060">
    <property type="protein sequence ID" value="VWC47852.1"/>
    <property type="molecule type" value="Genomic_DNA"/>
</dbReference>
<dbReference type="InterPro" id="IPR051939">
    <property type="entry name" value="Glycosyltr_41/O-GlcNAc_trsf"/>
</dbReference>
<dbReference type="PROSITE" id="PS50005">
    <property type="entry name" value="TPR"/>
    <property type="match status" value="1"/>
</dbReference>
<evidence type="ECO:0000259" key="9">
    <source>
        <dbReference type="Pfam" id="PF13844"/>
    </source>
</evidence>
<dbReference type="AlphaFoldDB" id="A0A6P2SWF6"/>
<evidence type="ECO:0000256" key="3">
    <source>
        <dbReference type="ARBA" id="ARBA00011970"/>
    </source>
</evidence>
<dbReference type="GO" id="GO:0097363">
    <property type="term" value="F:protein O-acetylglucosaminyltransferase activity"/>
    <property type="evidence" value="ECO:0007669"/>
    <property type="project" value="UniProtKB-EC"/>
</dbReference>
<dbReference type="SMART" id="SM00028">
    <property type="entry name" value="TPR"/>
    <property type="match status" value="5"/>
</dbReference>
<protein>
    <recommendedName>
        <fullName evidence="3">protein O-GlcNAc transferase</fullName>
        <ecNumber evidence="3">2.4.1.255</ecNumber>
    </recommendedName>
</protein>
<evidence type="ECO:0000256" key="8">
    <source>
        <dbReference type="PROSITE-ProRule" id="PRU00339"/>
    </source>
</evidence>
<feature type="domain" description="O-GlcNAc transferase C-terminal" evidence="9">
    <location>
        <begin position="572"/>
        <end position="742"/>
    </location>
</feature>
<accession>A0A6P2SWF6</accession>
<gene>
    <name evidence="10" type="ORF">BLA23254_07511</name>
</gene>
<comment type="similarity">
    <text evidence="2">Belongs to the glycosyltransferase 41 family. O-GlcNAc transferase subfamily.</text>
</comment>
<reference evidence="10 11" key="1">
    <citation type="submission" date="2019-09" db="EMBL/GenBank/DDBJ databases">
        <authorList>
            <person name="Depoorter E."/>
        </authorList>
    </citation>
    <scope>NUCLEOTIDE SEQUENCE [LARGE SCALE GENOMIC DNA]</scope>
    <source>
        <strain evidence="10">LMG 23254</strain>
    </source>
</reference>
<dbReference type="SUPFAM" id="SSF48452">
    <property type="entry name" value="TPR-like"/>
    <property type="match status" value="2"/>
</dbReference>
<dbReference type="Gene3D" id="1.25.40.10">
    <property type="entry name" value="Tetratricopeptide repeat domain"/>
    <property type="match status" value="2"/>
</dbReference>
<sequence length="783" mass="85410">MSSSDSPVAVPTPEQQFESDIAFVLQSAIERHHAGALDDAKALYEAILGALPEHGDANYNLAVLKVDSGDPGSAIPHFETALGTTPGNGNYWVGYINALHRSGQTAAAWIAIEMAQQRGVHGPALDGLIAQMASPSIVLPTAPAAPAPAAAPAPGTIEITLTTSRKDDATPPPVAATGQIRRVPSRKLNAHTALFNKGRNVESIALARELVADYPADPASWRALTVALYRDRRYRETTDAAYQVIERQPDDVLTRTLLAESLRATNRAAEAETQCRHIIAMQPDNVEGHRILGLALHGMRRFGEALAACRRAVELGPQVPATYSALGFLLLDQGASRDAIQWFRRAIEINPMDSITHSSMLFCLIHDDSIDDDTLMLEHRAFAKLHEARVKPAPHTNTKLPGRELRVGFVSGDLFNHAVASYLAPTVHHLADDPGLSLHFYSNHLIEDDITAALRAKADTWTDVTVLDDDAFAARIRRDRIDILVDLSGHTGRNRLPAFARKPAPIQVAWIGYPATTGLRTMDYFLSDRFFTPPGMLDSQFVEKIVCLPATAPFSPPQNCPPVNVLPALHTGQVTFGSFNRLNKLRPDVIALWARVLRAIPNARMLIGAIAQDQDRSTFVEWFAAEGIDPQRLTFRSRAQTAVYLQQHHQVDLCLDTFPYSGSTTTLNALWMGVPTITISGHRLPSRGSAAWLSHLGLDQFSVDNADEFVDRALELTSDLDRLNALRASMRERCLASAAFQPATIAAGLSAAWRTMWTRWCAGEPPASFDAASAMPDVAARHP</sequence>
<dbReference type="EC" id="2.4.1.255" evidence="3"/>
<dbReference type="InterPro" id="IPR029489">
    <property type="entry name" value="OGT/SEC/SPY_C"/>
</dbReference>
<dbReference type="InterPro" id="IPR011990">
    <property type="entry name" value="TPR-like_helical_dom_sf"/>
</dbReference>
<dbReference type="Gene3D" id="3.40.50.11380">
    <property type="match status" value="1"/>
</dbReference>
<dbReference type="Proteomes" id="UP000494218">
    <property type="component" value="Unassembled WGS sequence"/>
</dbReference>
<keyword evidence="4" id="KW-0328">Glycosyltransferase</keyword>
<feature type="domain" description="O-GlcNAc transferase C-terminal" evidence="9">
    <location>
        <begin position="356"/>
        <end position="551"/>
    </location>
</feature>
<feature type="repeat" description="TPR" evidence="8">
    <location>
        <begin position="320"/>
        <end position="353"/>
    </location>
</feature>
<evidence type="ECO:0000313" key="11">
    <source>
        <dbReference type="Proteomes" id="UP000494218"/>
    </source>
</evidence>
<evidence type="ECO:0000256" key="2">
    <source>
        <dbReference type="ARBA" id="ARBA00005386"/>
    </source>
</evidence>
<evidence type="ECO:0000256" key="6">
    <source>
        <dbReference type="ARBA" id="ARBA00022737"/>
    </source>
</evidence>
<evidence type="ECO:0000256" key="5">
    <source>
        <dbReference type="ARBA" id="ARBA00022679"/>
    </source>
</evidence>
<name>A0A6P2SWF6_BURL3</name>
<dbReference type="InterPro" id="IPR019734">
    <property type="entry name" value="TPR_rpt"/>
</dbReference>